<keyword evidence="1" id="KW-1133">Transmembrane helix</keyword>
<organism evidence="2 3">
    <name type="scientific">Geodermatophilus amargosae</name>
    <dbReference type="NCBI Taxonomy" id="1296565"/>
    <lineage>
        <taxon>Bacteria</taxon>
        <taxon>Bacillati</taxon>
        <taxon>Actinomycetota</taxon>
        <taxon>Actinomycetes</taxon>
        <taxon>Geodermatophilales</taxon>
        <taxon>Geodermatophilaceae</taxon>
        <taxon>Geodermatophilus</taxon>
    </lineage>
</organism>
<protein>
    <submittedName>
        <fullName evidence="2">Uncharacterized protein</fullName>
    </submittedName>
</protein>
<dbReference type="STRING" id="1296565.SAMN05660657_00187"/>
<dbReference type="AlphaFoldDB" id="A0A1I6X6H6"/>
<evidence type="ECO:0000256" key="1">
    <source>
        <dbReference type="SAM" id="Phobius"/>
    </source>
</evidence>
<sequence length="162" mass="17398">MYGDKRPLLGVTVSAAVVVVVVVGLTLTTGVDWFYPRPITTVAIMVVVVLATLIAWRLLPCAWRPTGILPVVVAAVAGYVFLRIAVSAGWTEFTDHQVLEPLEGEVDDFPTWLFAAFGGTGVLVVTVLVSRWAARSSGDHVPRVRAVPERRPGTSPPDRVGP</sequence>
<keyword evidence="3" id="KW-1185">Reference proteome</keyword>
<feature type="transmembrane region" description="Helical" evidence="1">
    <location>
        <begin position="7"/>
        <end position="27"/>
    </location>
</feature>
<proteinExistence type="predicted"/>
<accession>A0A1I6X6H6</accession>
<feature type="transmembrane region" description="Helical" evidence="1">
    <location>
        <begin position="111"/>
        <end position="134"/>
    </location>
</feature>
<name>A0A1I6X6H6_9ACTN</name>
<dbReference type="EMBL" id="FPBA01000001">
    <property type="protein sequence ID" value="SFT33849.1"/>
    <property type="molecule type" value="Genomic_DNA"/>
</dbReference>
<evidence type="ECO:0000313" key="2">
    <source>
        <dbReference type="EMBL" id="SFT33849.1"/>
    </source>
</evidence>
<feature type="transmembrane region" description="Helical" evidence="1">
    <location>
        <begin position="71"/>
        <end position="91"/>
    </location>
</feature>
<evidence type="ECO:0000313" key="3">
    <source>
        <dbReference type="Proteomes" id="UP000199546"/>
    </source>
</evidence>
<keyword evidence="1" id="KW-0472">Membrane</keyword>
<feature type="transmembrane region" description="Helical" evidence="1">
    <location>
        <begin position="39"/>
        <end position="59"/>
    </location>
</feature>
<keyword evidence="1" id="KW-0812">Transmembrane</keyword>
<gene>
    <name evidence="2" type="ORF">SAMN05660657_00187</name>
</gene>
<dbReference type="Proteomes" id="UP000199546">
    <property type="component" value="Unassembled WGS sequence"/>
</dbReference>
<reference evidence="3" key="1">
    <citation type="submission" date="2016-10" db="EMBL/GenBank/DDBJ databases">
        <authorList>
            <person name="Varghese N."/>
            <person name="Submissions S."/>
        </authorList>
    </citation>
    <scope>NUCLEOTIDE SEQUENCE [LARGE SCALE GENOMIC DNA]</scope>
    <source>
        <strain evidence="3">DSM 46136</strain>
    </source>
</reference>